<keyword evidence="6 7" id="KW-0961">Cell wall biogenesis/degradation</keyword>
<organism evidence="8">
    <name type="scientific">uncultured Desulfovibrio sp</name>
    <dbReference type="NCBI Taxonomy" id="167968"/>
    <lineage>
        <taxon>Bacteria</taxon>
        <taxon>Pseudomonadati</taxon>
        <taxon>Thermodesulfobacteriota</taxon>
        <taxon>Desulfovibrionia</taxon>
        <taxon>Desulfovibrionales</taxon>
        <taxon>Desulfovibrionaceae</taxon>
        <taxon>Desulfovibrio</taxon>
        <taxon>environmental samples</taxon>
    </lineage>
</organism>
<evidence type="ECO:0000256" key="7">
    <source>
        <dbReference type="HAMAP-Rule" id="MF_02065"/>
    </source>
</evidence>
<evidence type="ECO:0000256" key="2">
    <source>
        <dbReference type="ARBA" id="ARBA00022692"/>
    </source>
</evidence>
<dbReference type="AlphaFoldDB" id="A0A212JUI0"/>
<keyword evidence="1 7" id="KW-1003">Cell membrane</keyword>
<dbReference type="Pfam" id="PF02618">
    <property type="entry name" value="YceG"/>
    <property type="match status" value="1"/>
</dbReference>
<dbReference type="GO" id="GO:0008932">
    <property type="term" value="F:lytic endotransglycosylase activity"/>
    <property type="evidence" value="ECO:0007669"/>
    <property type="project" value="UniProtKB-UniRule"/>
</dbReference>
<name>A0A212JUI0_9BACT</name>
<evidence type="ECO:0000256" key="5">
    <source>
        <dbReference type="ARBA" id="ARBA00023239"/>
    </source>
</evidence>
<accession>A0A212JUI0</accession>
<dbReference type="InterPro" id="IPR003770">
    <property type="entry name" value="MLTG-like"/>
</dbReference>
<dbReference type="Gene3D" id="3.30.1490.480">
    <property type="entry name" value="Endolytic murein transglycosylase"/>
    <property type="match status" value="1"/>
</dbReference>
<gene>
    <name evidence="7" type="primary">mltG</name>
    <name evidence="8" type="ORF">KM92DES2_11749</name>
</gene>
<protein>
    <recommendedName>
        <fullName evidence="7">Endolytic murein transglycosylase</fullName>
        <ecNumber evidence="7">4.2.2.29</ecNumber>
    </recommendedName>
    <alternativeName>
        <fullName evidence="7">Peptidoglycan lytic transglycosylase</fullName>
    </alternativeName>
    <alternativeName>
        <fullName evidence="7">Peptidoglycan polymerization terminase</fullName>
    </alternativeName>
</protein>
<evidence type="ECO:0000256" key="1">
    <source>
        <dbReference type="ARBA" id="ARBA00022475"/>
    </source>
</evidence>
<evidence type="ECO:0000256" key="6">
    <source>
        <dbReference type="ARBA" id="ARBA00023316"/>
    </source>
</evidence>
<keyword evidence="3 7" id="KW-1133">Transmembrane helix</keyword>
<sequence length="356" mass="39469">MKTLLRALGLLLLLALAGGGWVAYEAHTFLTTAPETPGRDVFFDVPAGARLAQVSAGLVKQGVVTDARKLDLLARYKKWENRLQAGRFALNTGWLPEKVLDELVNGHPVLYRVTVPEGLTWWQTGKVLEEAGLVVFDDFRKVVTDPDFLRHYGIPFATAEGFLMPDTYLLKKNDVVDLAQAKAVAGRMVDNFWRKTASVWPDGKKPGPSQTEQLKTWVILASIVEKETGIDAERARVAGVYQNRINKGMLLQADPTVIYGLGPNFDGNLRRRDLDDPNNLYNTYQRPGLTPGPICSFGAAALAAAVRPEAHNYLYFVAKFDGGEHVFSTNLNDHNKAVRQYLQNRRNAKPAAPDAR</sequence>
<proteinExistence type="inferred from homology"/>
<comment type="similarity">
    <text evidence="7">Belongs to the transglycosylase MltG family.</text>
</comment>
<dbReference type="GO" id="GO:0071555">
    <property type="term" value="P:cell wall organization"/>
    <property type="evidence" value="ECO:0007669"/>
    <property type="project" value="UniProtKB-KW"/>
</dbReference>
<evidence type="ECO:0000313" key="8">
    <source>
        <dbReference type="EMBL" id="SBW03092.1"/>
    </source>
</evidence>
<evidence type="ECO:0000256" key="3">
    <source>
        <dbReference type="ARBA" id="ARBA00022989"/>
    </source>
</evidence>
<dbReference type="Gene3D" id="3.30.160.60">
    <property type="entry name" value="Classic Zinc Finger"/>
    <property type="match status" value="1"/>
</dbReference>
<dbReference type="PANTHER" id="PTHR30518">
    <property type="entry name" value="ENDOLYTIC MUREIN TRANSGLYCOSYLASE"/>
    <property type="match status" value="1"/>
</dbReference>
<keyword evidence="2 7" id="KW-0812">Transmembrane</keyword>
<dbReference type="GO" id="GO:0005886">
    <property type="term" value="C:plasma membrane"/>
    <property type="evidence" value="ECO:0007669"/>
    <property type="project" value="UniProtKB-UniRule"/>
</dbReference>
<dbReference type="NCBIfam" id="TIGR00247">
    <property type="entry name" value="endolytic transglycosylase MltG"/>
    <property type="match status" value="1"/>
</dbReference>
<comment type="catalytic activity">
    <reaction evidence="7">
        <text>a peptidoglycan chain = a peptidoglycan chain with N-acetyl-1,6-anhydromuramyl-[peptide] at the reducing end + a peptidoglycan chain with N-acetylglucosamine at the non-reducing end.</text>
        <dbReference type="EC" id="4.2.2.29"/>
    </reaction>
</comment>
<evidence type="ECO:0000256" key="4">
    <source>
        <dbReference type="ARBA" id="ARBA00023136"/>
    </source>
</evidence>
<dbReference type="GO" id="GO:0009252">
    <property type="term" value="P:peptidoglycan biosynthetic process"/>
    <property type="evidence" value="ECO:0007669"/>
    <property type="project" value="UniProtKB-UniRule"/>
</dbReference>
<dbReference type="CDD" id="cd08010">
    <property type="entry name" value="MltG_like"/>
    <property type="match status" value="1"/>
</dbReference>
<dbReference type="EMBL" id="FLUP01000001">
    <property type="protein sequence ID" value="SBW03092.1"/>
    <property type="molecule type" value="Genomic_DNA"/>
</dbReference>
<reference evidence="8" key="1">
    <citation type="submission" date="2016-04" db="EMBL/GenBank/DDBJ databases">
        <authorList>
            <person name="Evans L.H."/>
            <person name="Alamgir A."/>
            <person name="Owens N."/>
            <person name="Weber N.D."/>
            <person name="Virtaneva K."/>
            <person name="Barbian K."/>
            <person name="Babar A."/>
            <person name="Rosenke K."/>
        </authorList>
    </citation>
    <scope>NUCLEOTIDE SEQUENCE</scope>
    <source>
        <strain evidence="8">92-2</strain>
    </source>
</reference>
<feature type="site" description="Important for catalytic activity" evidence="7">
    <location>
        <position position="227"/>
    </location>
</feature>
<dbReference type="PANTHER" id="PTHR30518:SF2">
    <property type="entry name" value="ENDOLYTIC MUREIN TRANSGLYCOSYLASE"/>
    <property type="match status" value="1"/>
</dbReference>
<dbReference type="HAMAP" id="MF_02065">
    <property type="entry name" value="MltG"/>
    <property type="match status" value="1"/>
</dbReference>
<comment type="function">
    <text evidence="7">Functions as a peptidoglycan terminase that cleaves nascent peptidoglycan strands endolytically to terminate their elongation.</text>
</comment>
<dbReference type="EC" id="4.2.2.29" evidence="7"/>
<keyword evidence="4 7" id="KW-0472">Membrane</keyword>
<dbReference type="RefSeq" id="WP_022659005.1">
    <property type="nucleotide sequence ID" value="NZ_LT598928.1"/>
</dbReference>
<keyword evidence="5 7" id="KW-0456">Lyase</keyword>